<dbReference type="PANTHER" id="PTHR43671">
    <property type="entry name" value="SERINE/THREONINE-PROTEIN KINASE NEK"/>
    <property type="match status" value="1"/>
</dbReference>
<dbReference type="InterPro" id="IPR000719">
    <property type="entry name" value="Prot_kinase_dom"/>
</dbReference>
<evidence type="ECO:0000256" key="1">
    <source>
        <dbReference type="ARBA" id="ARBA00010886"/>
    </source>
</evidence>
<dbReference type="InterPro" id="IPR011009">
    <property type="entry name" value="Kinase-like_dom_sf"/>
</dbReference>
<accession>A0A2W4SGF7</accession>
<evidence type="ECO:0000256" key="2">
    <source>
        <dbReference type="ARBA" id="ARBA00012513"/>
    </source>
</evidence>
<name>A0A2W4SGF7_9GAMM</name>
<evidence type="ECO:0000259" key="8">
    <source>
        <dbReference type="PROSITE" id="PS50011"/>
    </source>
</evidence>
<organism evidence="9 10">
    <name type="scientific">Candidatus Methylumidiphilus alinenensis</name>
    <dbReference type="NCBI Taxonomy" id="2202197"/>
    <lineage>
        <taxon>Bacteria</taxon>
        <taxon>Pseudomonadati</taxon>
        <taxon>Pseudomonadota</taxon>
        <taxon>Gammaproteobacteria</taxon>
        <taxon>Methylococcales</taxon>
        <taxon>Candidatus Methylumidiphilus</taxon>
    </lineage>
</organism>
<dbReference type="CDD" id="cd14014">
    <property type="entry name" value="STKc_PknB_like"/>
    <property type="match status" value="1"/>
</dbReference>
<comment type="caution">
    <text evidence="9">The sequence shown here is derived from an EMBL/GenBank/DDBJ whole genome shotgun (WGS) entry which is preliminary data.</text>
</comment>
<evidence type="ECO:0000313" key="9">
    <source>
        <dbReference type="EMBL" id="PZN74580.1"/>
    </source>
</evidence>
<protein>
    <recommendedName>
        <fullName evidence="2">non-specific serine/threonine protein kinase</fullName>
        <ecNumber evidence="2">2.7.11.1</ecNumber>
    </recommendedName>
</protein>
<comment type="similarity">
    <text evidence="1">Belongs to the protein kinase superfamily. NEK Ser/Thr protein kinase family. NIMA subfamily.</text>
</comment>
<sequence>MNQDSIETGEASSRSFLPPGTRIEDYEIERSLGSGGFSSVYLARQFSDQRLVVLKEYLPCRIAHRTWGNLVTPNSDETRPFFLVGRKKFLEEARVLTKFRHPNIVEVLNFFEANSTVYLVMAYEYGKILGDYLKEKNVPMSEAFMRKVFPSLLEAVKCIHNHGFLHLDIKPQNILIRQGGVPLLLDFGAVQPYHPDIPTKSCKVSSAGFSPIEQYQDGSGLGPWSDIYAVGATMRMCLDCKPPPIAKSRVEKDSLTPAVKSFRNKYSLFILETIDSAMAVNPQERPQSAQQMIDLLKPP</sequence>
<dbReference type="InterPro" id="IPR017441">
    <property type="entry name" value="Protein_kinase_ATP_BS"/>
</dbReference>
<evidence type="ECO:0000256" key="6">
    <source>
        <dbReference type="ARBA" id="ARBA00022840"/>
    </source>
</evidence>
<dbReference type="PROSITE" id="PS50011">
    <property type="entry name" value="PROTEIN_KINASE_DOM"/>
    <property type="match status" value="1"/>
</dbReference>
<dbReference type="GO" id="GO:0004674">
    <property type="term" value="F:protein serine/threonine kinase activity"/>
    <property type="evidence" value="ECO:0007669"/>
    <property type="project" value="UniProtKB-KW"/>
</dbReference>
<dbReference type="SUPFAM" id="SSF56112">
    <property type="entry name" value="Protein kinase-like (PK-like)"/>
    <property type="match status" value="1"/>
</dbReference>
<dbReference type="GO" id="GO:0005524">
    <property type="term" value="F:ATP binding"/>
    <property type="evidence" value="ECO:0007669"/>
    <property type="project" value="UniProtKB-UniRule"/>
</dbReference>
<evidence type="ECO:0000313" key="10">
    <source>
        <dbReference type="Proteomes" id="UP000249396"/>
    </source>
</evidence>
<feature type="binding site" evidence="7">
    <location>
        <position position="55"/>
    </location>
    <ligand>
        <name>ATP</name>
        <dbReference type="ChEBI" id="CHEBI:30616"/>
    </ligand>
</feature>
<evidence type="ECO:0000256" key="7">
    <source>
        <dbReference type="PROSITE-ProRule" id="PRU10141"/>
    </source>
</evidence>
<keyword evidence="4 7" id="KW-0547">Nucleotide-binding</keyword>
<keyword evidence="6 7" id="KW-0067">ATP-binding</keyword>
<proteinExistence type="inferred from homology"/>
<evidence type="ECO:0000256" key="5">
    <source>
        <dbReference type="ARBA" id="ARBA00022777"/>
    </source>
</evidence>
<dbReference type="EMBL" id="QJPH01000420">
    <property type="protein sequence ID" value="PZN74580.1"/>
    <property type="molecule type" value="Genomic_DNA"/>
</dbReference>
<dbReference type="Proteomes" id="UP000249396">
    <property type="component" value="Unassembled WGS sequence"/>
</dbReference>
<dbReference type="AlphaFoldDB" id="A0A2W4SGF7"/>
<keyword evidence="3" id="KW-0808">Transferase</keyword>
<evidence type="ECO:0000256" key="4">
    <source>
        <dbReference type="ARBA" id="ARBA00022741"/>
    </source>
</evidence>
<reference evidence="9 10" key="1">
    <citation type="journal article" date="2018" name="Aquat. Microb. Ecol.">
        <title>Gammaproteobacterial methanotrophs dominate.</title>
        <authorList>
            <person name="Rissanen A.J."/>
            <person name="Saarenheimo J."/>
            <person name="Tiirola M."/>
            <person name="Peura S."/>
            <person name="Aalto S.L."/>
            <person name="Karvinen A."/>
            <person name="Nykanen H."/>
        </authorList>
    </citation>
    <scope>NUCLEOTIDE SEQUENCE [LARGE SCALE GENOMIC DNA]</scope>
    <source>
        <strain evidence="9">AMbin10</strain>
    </source>
</reference>
<dbReference type="InterPro" id="IPR050660">
    <property type="entry name" value="NEK_Ser/Thr_kinase"/>
</dbReference>
<dbReference type="Gene3D" id="1.10.510.10">
    <property type="entry name" value="Transferase(Phosphotransferase) domain 1"/>
    <property type="match status" value="1"/>
</dbReference>
<gene>
    <name evidence="9" type="ORF">DM484_20935</name>
</gene>
<keyword evidence="9" id="KW-0723">Serine/threonine-protein kinase</keyword>
<dbReference type="PROSITE" id="PS00108">
    <property type="entry name" value="PROTEIN_KINASE_ST"/>
    <property type="match status" value="1"/>
</dbReference>
<dbReference type="PANTHER" id="PTHR43671:SF13">
    <property type="entry name" value="SERINE_THREONINE-PROTEIN KINASE NEK2"/>
    <property type="match status" value="1"/>
</dbReference>
<dbReference type="InterPro" id="IPR008271">
    <property type="entry name" value="Ser/Thr_kinase_AS"/>
</dbReference>
<feature type="domain" description="Protein kinase" evidence="8">
    <location>
        <begin position="26"/>
        <end position="299"/>
    </location>
</feature>
<keyword evidence="5 9" id="KW-0418">Kinase</keyword>
<dbReference type="EC" id="2.7.11.1" evidence="2"/>
<dbReference type="SMART" id="SM00220">
    <property type="entry name" value="S_TKc"/>
    <property type="match status" value="1"/>
</dbReference>
<dbReference type="Pfam" id="PF00069">
    <property type="entry name" value="Pkinase"/>
    <property type="match status" value="1"/>
</dbReference>
<evidence type="ECO:0000256" key="3">
    <source>
        <dbReference type="ARBA" id="ARBA00022679"/>
    </source>
</evidence>
<dbReference type="PROSITE" id="PS00107">
    <property type="entry name" value="PROTEIN_KINASE_ATP"/>
    <property type="match status" value="1"/>
</dbReference>